<keyword evidence="4" id="KW-1185">Reference proteome</keyword>
<dbReference type="GeneID" id="63689070"/>
<evidence type="ECO:0000256" key="2">
    <source>
        <dbReference type="SAM" id="Phobius"/>
    </source>
</evidence>
<keyword evidence="2" id="KW-0812">Transmembrane</keyword>
<dbReference type="AlphaFoldDB" id="M5FR18"/>
<feature type="transmembrane region" description="Helical" evidence="2">
    <location>
        <begin position="402"/>
        <end position="425"/>
    </location>
</feature>
<evidence type="ECO:0000256" key="1">
    <source>
        <dbReference type="SAM" id="MobiDB-lite"/>
    </source>
</evidence>
<dbReference type="EMBL" id="JH795877">
    <property type="protein sequence ID" value="EJT97284.1"/>
    <property type="molecule type" value="Genomic_DNA"/>
</dbReference>
<sequence length="540" mass="59318">MVRFPRLQYPVTRDYSLAFTIFTFLGFGLIGGLLAAINFAADGYQTLTVISSDFNSTQTFWYDKVVPSFLLPSSATNRQCQPYTYHVGDKFRTTNKIFNWVISNVLVETDGAGNSMPGTIHSAMPYSNVPLDYCDVMDIHINADLFLRRVTASVDILCEMPIPLVANTLISSSEVDTRASVNEVPWLTTYGSTFDYTPQLNVSMATNVLGWDLLIGMQAEYAGSLGNAPTLLETKFDFRSYTDGYCPAIFVGTGKWCSEADNSALPIFTVDAGDYVGFDNFTVTVEPAGWDLSDYTISNPVYWNPIRNFIHATHAAARADLGAFRPSNMFQNLSMMPLAVNTTGYLAAEGKFVQVPLYAAELVLTGLGENGTFSGLPMPPANGTLIDTSYVCNRQFLKNPAALFFAITSGTLSNILVLWGFWMLLASRHVKAGNPPMNTCTYHALEQTPVKRFTIGSLPRSDPKDWTYARASTASDEPGSTLKSPWDELELGVHVGHQYPPPPSWMLQLPGVNRNQGSYESVLMEDLSPPGGKSWSTKSA</sequence>
<organism evidence="3 4">
    <name type="scientific">Dacryopinax primogenitus (strain DJM 731)</name>
    <name type="common">Brown rot fungus</name>
    <dbReference type="NCBI Taxonomy" id="1858805"/>
    <lineage>
        <taxon>Eukaryota</taxon>
        <taxon>Fungi</taxon>
        <taxon>Dikarya</taxon>
        <taxon>Basidiomycota</taxon>
        <taxon>Agaricomycotina</taxon>
        <taxon>Dacrymycetes</taxon>
        <taxon>Dacrymycetales</taxon>
        <taxon>Dacrymycetaceae</taxon>
        <taxon>Dacryopinax</taxon>
    </lineage>
</organism>
<keyword evidence="2" id="KW-1133">Transmembrane helix</keyword>
<dbReference type="STRING" id="1858805.M5FR18"/>
<evidence type="ECO:0000313" key="3">
    <source>
        <dbReference type="EMBL" id="EJT97284.1"/>
    </source>
</evidence>
<dbReference type="OMA" id="FIHATHA"/>
<feature type="region of interest" description="Disordered" evidence="1">
    <location>
        <begin position="520"/>
        <end position="540"/>
    </location>
</feature>
<evidence type="ECO:0000313" key="4">
    <source>
        <dbReference type="Proteomes" id="UP000030653"/>
    </source>
</evidence>
<gene>
    <name evidence="3" type="ORF">DACRYDRAFT_25098</name>
</gene>
<dbReference type="RefSeq" id="XP_040624182.1">
    <property type="nucleotide sequence ID" value="XM_040774008.1"/>
</dbReference>
<dbReference type="OrthoDB" id="2564485at2759"/>
<name>M5FR18_DACPD</name>
<proteinExistence type="predicted"/>
<keyword evidence="2" id="KW-0472">Membrane</keyword>
<reference evidence="3 4" key="1">
    <citation type="journal article" date="2012" name="Science">
        <title>The Paleozoic origin of enzymatic lignin decomposition reconstructed from 31 fungal genomes.</title>
        <authorList>
            <person name="Floudas D."/>
            <person name="Binder M."/>
            <person name="Riley R."/>
            <person name="Barry K."/>
            <person name="Blanchette R.A."/>
            <person name="Henrissat B."/>
            <person name="Martinez A.T."/>
            <person name="Otillar R."/>
            <person name="Spatafora J.W."/>
            <person name="Yadav J.S."/>
            <person name="Aerts A."/>
            <person name="Benoit I."/>
            <person name="Boyd A."/>
            <person name="Carlson A."/>
            <person name="Copeland A."/>
            <person name="Coutinho P.M."/>
            <person name="de Vries R.P."/>
            <person name="Ferreira P."/>
            <person name="Findley K."/>
            <person name="Foster B."/>
            <person name="Gaskell J."/>
            <person name="Glotzer D."/>
            <person name="Gorecki P."/>
            <person name="Heitman J."/>
            <person name="Hesse C."/>
            <person name="Hori C."/>
            <person name="Igarashi K."/>
            <person name="Jurgens J.A."/>
            <person name="Kallen N."/>
            <person name="Kersten P."/>
            <person name="Kohler A."/>
            <person name="Kuees U."/>
            <person name="Kumar T.K.A."/>
            <person name="Kuo A."/>
            <person name="LaButti K."/>
            <person name="Larrondo L.F."/>
            <person name="Lindquist E."/>
            <person name="Ling A."/>
            <person name="Lombard V."/>
            <person name="Lucas S."/>
            <person name="Lundell T."/>
            <person name="Martin R."/>
            <person name="McLaughlin D.J."/>
            <person name="Morgenstern I."/>
            <person name="Morin E."/>
            <person name="Murat C."/>
            <person name="Nagy L.G."/>
            <person name="Nolan M."/>
            <person name="Ohm R.A."/>
            <person name="Patyshakuliyeva A."/>
            <person name="Rokas A."/>
            <person name="Ruiz-Duenas F.J."/>
            <person name="Sabat G."/>
            <person name="Salamov A."/>
            <person name="Samejima M."/>
            <person name="Schmutz J."/>
            <person name="Slot J.C."/>
            <person name="St John F."/>
            <person name="Stenlid J."/>
            <person name="Sun H."/>
            <person name="Sun S."/>
            <person name="Syed K."/>
            <person name="Tsang A."/>
            <person name="Wiebenga A."/>
            <person name="Young D."/>
            <person name="Pisabarro A."/>
            <person name="Eastwood D.C."/>
            <person name="Martin F."/>
            <person name="Cullen D."/>
            <person name="Grigoriev I.V."/>
            <person name="Hibbett D.S."/>
        </authorList>
    </citation>
    <scope>NUCLEOTIDE SEQUENCE [LARGE SCALE GENOMIC DNA]</scope>
    <source>
        <strain evidence="3 4">DJM-731 SS1</strain>
    </source>
</reference>
<dbReference type="Proteomes" id="UP000030653">
    <property type="component" value="Unassembled WGS sequence"/>
</dbReference>
<accession>M5FR18</accession>
<feature type="transmembrane region" description="Helical" evidence="2">
    <location>
        <begin position="21"/>
        <end position="41"/>
    </location>
</feature>
<protein>
    <submittedName>
        <fullName evidence="3">Uncharacterized protein</fullName>
    </submittedName>
</protein>
<dbReference type="HOGENOM" id="CLU_033918_0_0_1"/>